<dbReference type="EMBL" id="NIPW01000008">
    <property type="protein sequence ID" value="OWJ79426.1"/>
    <property type="molecule type" value="Genomic_DNA"/>
</dbReference>
<evidence type="ECO:0000313" key="1">
    <source>
        <dbReference type="EMBL" id="OWJ79426.1"/>
    </source>
</evidence>
<dbReference type="AlphaFoldDB" id="A0A212AE53"/>
<dbReference type="OrthoDB" id="424426at2"/>
<dbReference type="CDD" id="cd02980">
    <property type="entry name" value="TRX_Fd_family"/>
    <property type="match status" value="1"/>
</dbReference>
<sequence>MSDAMELVVCTTCRLQGADPTVAPDAPRDGARLSDALARAGIDHRRQPCLSACSRGCAVVLRGPGRWTYVQGALNPDLHLDDLIAMIHAYATAPDGVVPWRARPEVIRKNTIARIPPLED</sequence>
<protein>
    <submittedName>
        <fullName evidence="1">Metal-binding protein</fullName>
    </submittedName>
</protein>
<reference evidence="1 2" key="1">
    <citation type="submission" date="2016-12" db="EMBL/GenBank/DDBJ databases">
        <title>Comparison of Traditional DNA-DNA Hybridization with In Silico Genomic Analysis.</title>
        <authorList>
            <person name="Nicholson A.C."/>
            <person name="Humrighouse B.W."/>
            <person name="Graziano J."/>
            <person name="Lasker B."/>
            <person name="Whitney A.M."/>
            <person name="Mcquiston J.R."/>
        </authorList>
    </citation>
    <scope>NUCLEOTIDE SEQUENCE [LARGE SCALE GENOMIC DNA]</scope>
    <source>
        <strain evidence="1 2">H2240</strain>
    </source>
</reference>
<gene>
    <name evidence="1" type="ORF">CDV49_05980</name>
</gene>
<evidence type="ECO:0000313" key="2">
    <source>
        <dbReference type="Proteomes" id="UP000196878"/>
    </source>
</evidence>
<name>A0A212AE53_9RHOB</name>
<dbReference type="RefSeq" id="WP_088214655.1">
    <property type="nucleotide sequence ID" value="NZ_NIPW01000008.1"/>
</dbReference>
<dbReference type="InterPro" id="IPR012863">
    <property type="entry name" value="DUF1636"/>
</dbReference>
<dbReference type="Pfam" id="PF07845">
    <property type="entry name" value="DUF1636"/>
    <property type="match status" value="1"/>
</dbReference>
<comment type="caution">
    <text evidence="1">The sequence shown here is derived from an EMBL/GenBank/DDBJ whole genome shotgun (WGS) entry which is preliminary data.</text>
</comment>
<accession>A0A212AE53</accession>
<proteinExistence type="predicted"/>
<keyword evidence="2" id="KW-1185">Reference proteome</keyword>
<dbReference type="Proteomes" id="UP000196878">
    <property type="component" value="Unassembled WGS sequence"/>
</dbReference>
<organism evidence="1 2">
    <name type="scientific">Haematobacter genomosp. 1</name>
    <dbReference type="NCBI Taxonomy" id="366618"/>
    <lineage>
        <taxon>Bacteria</taxon>
        <taxon>Pseudomonadati</taxon>
        <taxon>Pseudomonadota</taxon>
        <taxon>Alphaproteobacteria</taxon>
        <taxon>Rhodobacterales</taxon>
        <taxon>Paracoccaceae</taxon>
        <taxon>Haematobacter</taxon>
    </lineage>
</organism>